<evidence type="ECO:0000313" key="3">
    <source>
        <dbReference type="Proteomes" id="UP001151287"/>
    </source>
</evidence>
<gene>
    <name evidence="2" type="ORF">LUZ63_012555</name>
</gene>
<sequence>MAEQLVFSSPPKDGALLLPLVLCEGSERVQVGTLSVHPSVGFRNLQLAVSRTIGVPPYQMTSFLVRPTFERIPIDEKMDLSVVSREGGEWHVLSVVRRSRKGRNRGRRTKGASRVFAEDPKPQPEKILLRRNDASNTPVVYDLMHGPIAMMPMWGHFHQPPMYNFQTEREGSLQLQEQDKWYLPETPRFWRDTWHEPEPPKAVCAVCEAAAYLGVEAAFHCCPKDEIVEVGSFVGSPVGPIERPSGKRVEGCA</sequence>
<organism evidence="2 3">
    <name type="scientific">Rhynchospora breviuscula</name>
    <dbReference type="NCBI Taxonomy" id="2022672"/>
    <lineage>
        <taxon>Eukaryota</taxon>
        <taxon>Viridiplantae</taxon>
        <taxon>Streptophyta</taxon>
        <taxon>Embryophyta</taxon>
        <taxon>Tracheophyta</taxon>
        <taxon>Spermatophyta</taxon>
        <taxon>Magnoliopsida</taxon>
        <taxon>Liliopsida</taxon>
        <taxon>Poales</taxon>
        <taxon>Cyperaceae</taxon>
        <taxon>Cyperoideae</taxon>
        <taxon>Rhynchosporeae</taxon>
        <taxon>Rhynchospora</taxon>
    </lineage>
</organism>
<protein>
    <recommendedName>
        <fullName evidence="1">DUF7138 domain-containing protein</fullName>
    </recommendedName>
</protein>
<evidence type="ECO:0000259" key="1">
    <source>
        <dbReference type="Pfam" id="PF23596"/>
    </source>
</evidence>
<accession>A0A9Q0CLI1</accession>
<name>A0A9Q0CLI1_9POAL</name>
<keyword evidence="3" id="KW-1185">Reference proteome</keyword>
<dbReference type="InterPro" id="IPR055562">
    <property type="entry name" value="DUF7138"/>
</dbReference>
<dbReference type="Proteomes" id="UP001151287">
    <property type="component" value="Unassembled WGS sequence"/>
</dbReference>
<evidence type="ECO:0000313" key="2">
    <source>
        <dbReference type="EMBL" id="KAJ1695857.1"/>
    </source>
</evidence>
<dbReference type="PANTHER" id="PTHR36351">
    <property type="entry name" value="EMBRYO SAC DEVELOPMENT ARREST 12"/>
    <property type="match status" value="1"/>
</dbReference>
<feature type="domain" description="DUF7138" evidence="1">
    <location>
        <begin position="17"/>
        <end position="90"/>
    </location>
</feature>
<dbReference type="Pfam" id="PF23596">
    <property type="entry name" value="DUF7138"/>
    <property type="match status" value="1"/>
</dbReference>
<dbReference type="OrthoDB" id="778072at2759"/>
<dbReference type="PANTHER" id="PTHR36351:SF1">
    <property type="entry name" value="EMBRYO SAC DEVELOPMENT ARREST 12"/>
    <property type="match status" value="1"/>
</dbReference>
<dbReference type="AlphaFoldDB" id="A0A9Q0CLI1"/>
<comment type="caution">
    <text evidence="2">The sequence shown here is derived from an EMBL/GenBank/DDBJ whole genome shotgun (WGS) entry which is preliminary data.</text>
</comment>
<proteinExistence type="predicted"/>
<dbReference type="EMBL" id="JAMQYH010000003">
    <property type="protein sequence ID" value="KAJ1695857.1"/>
    <property type="molecule type" value="Genomic_DNA"/>
</dbReference>
<reference evidence="2" key="1">
    <citation type="journal article" date="2022" name="Cell">
        <title>Repeat-based holocentromeres influence genome architecture and karyotype evolution.</title>
        <authorList>
            <person name="Hofstatter P.G."/>
            <person name="Thangavel G."/>
            <person name="Lux T."/>
            <person name="Neumann P."/>
            <person name="Vondrak T."/>
            <person name="Novak P."/>
            <person name="Zhang M."/>
            <person name="Costa L."/>
            <person name="Castellani M."/>
            <person name="Scott A."/>
            <person name="Toegelov H."/>
            <person name="Fuchs J."/>
            <person name="Mata-Sucre Y."/>
            <person name="Dias Y."/>
            <person name="Vanzela A.L.L."/>
            <person name="Huettel B."/>
            <person name="Almeida C.C.S."/>
            <person name="Simkova H."/>
            <person name="Souza G."/>
            <person name="Pedrosa-Harand A."/>
            <person name="Macas J."/>
            <person name="Mayer K.F.X."/>
            <person name="Houben A."/>
            <person name="Marques A."/>
        </authorList>
    </citation>
    <scope>NUCLEOTIDE SEQUENCE</scope>
    <source>
        <strain evidence="2">RhyBre1mFocal</strain>
    </source>
</reference>